<name>A0A843YSU3_9BURK</name>
<dbReference type="CDD" id="cd00093">
    <property type="entry name" value="HTH_XRE"/>
    <property type="match status" value="1"/>
</dbReference>
<keyword evidence="2" id="KW-0812">Transmembrane</keyword>
<dbReference type="RefSeq" id="WP_153233932.1">
    <property type="nucleotide sequence ID" value="NZ_WINI01000003.1"/>
</dbReference>
<dbReference type="Pfam" id="PF01381">
    <property type="entry name" value="HTH_3"/>
    <property type="match status" value="1"/>
</dbReference>
<evidence type="ECO:0000256" key="1">
    <source>
        <dbReference type="ARBA" id="ARBA00023125"/>
    </source>
</evidence>
<dbReference type="GO" id="GO:0003700">
    <property type="term" value="F:DNA-binding transcription factor activity"/>
    <property type="evidence" value="ECO:0007669"/>
    <property type="project" value="TreeGrafter"/>
</dbReference>
<feature type="domain" description="HTH cro/C1-type" evidence="3">
    <location>
        <begin position="3"/>
        <end position="56"/>
    </location>
</feature>
<dbReference type="PROSITE" id="PS50943">
    <property type="entry name" value="HTH_CROC1"/>
    <property type="match status" value="1"/>
</dbReference>
<evidence type="ECO:0000313" key="4">
    <source>
        <dbReference type="EMBL" id="MQR00322.1"/>
    </source>
</evidence>
<feature type="transmembrane region" description="Helical" evidence="2">
    <location>
        <begin position="116"/>
        <end position="139"/>
    </location>
</feature>
<keyword evidence="2" id="KW-0472">Membrane</keyword>
<dbReference type="OrthoDB" id="8527856at2"/>
<feature type="transmembrane region" description="Helical" evidence="2">
    <location>
        <begin position="93"/>
        <end position="110"/>
    </location>
</feature>
<evidence type="ECO:0000256" key="2">
    <source>
        <dbReference type="SAM" id="Phobius"/>
    </source>
</evidence>
<dbReference type="SMART" id="SM00530">
    <property type="entry name" value="HTH_XRE"/>
    <property type="match status" value="1"/>
</dbReference>
<dbReference type="InterPro" id="IPR025698">
    <property type="entry name" value="2TM_dom"/>
</dbReference>
<dbReference type="SUPFAM" id="SSF47413">
    <property type="entry name" value="lambda repressor-like DNA-binding domains"/>
    <property type="match status" value="1"/>
</dbReference>
<dbReference type="Proteomes" id="UP000451565">
    <property type="component" value="Unassembled WGS sequence"/>
</dbReference>
<reference evidence="4 5" key="1">
    <citation type="submission" date="2019-10" db="EMBL/GenBank/DDBJ databases">
        <title>Glaciimonas soli sp. nov., a psychrophilic bacterium isolated from the forest soil of a high elevation mountain in Taiwan.</title>
        <authorList>
            <person name="Wang L.-T."/>
            <person name="Shieh W.Y."/>
        </authorList>
    </citation>
    <scope>NUCLEOTIDE SEQUENCE [LARGE SCALE GENOMIC DNA]</scope>
    <source>
        <strain evidence="4 5">GS1</strain>
    </source>
</reference>
<dbReference type="InterPro" id="IPR010982">
    <property type="entry name" value="Lambda_DNA-bd_dom_sf"/>
</dbReference>
<keyword evidence="2" id="KW-1133">Transmembrane helix</keyword>
<dbReference type="PANTHER" id="PTHR46797:SF1">
    <property type="entry name" value="METHYLPHOSPHONATE SYNTHASE"/>
    <property type="match status" value="1"/>
</dbReference>
<dbReference type="AlphaFoldDB" id="A0A843YSU3"/>
<dbReference type="InterPro" id="IPR050807">
    <property type="entry name" value="TransReg_Diox_bact_type"/>
</dbReference>
<sequence>MLIQKLRLQRGWSQQQLAELSDLSVRTIQRIEQGQGASMESLRSLASVFEVDFSTLYSESEPTMNSNLNQGLTAEETLALDHVRQLKKFYRSILLYVVIISFLAVVNYMSSPHQLWVIWPALGWGLGLLLRAASLFDFFPFFGADWEKKQVEKRLGRKL</sequence>
<dbReference type="Pfam" id="PF13239">
    <property type="entry name" value="2TM"/>
    <property type="match status" value="1"/>
</dbReference>
<proteinExistence type="predicted"/>
<protein>
    <submittedName>
        <fullName evidence="4">Helix-turn-helix domain-containing protein</fullName>
    </submittedName>
</protein>
<dbReference type="GO" id="GO:0005829">
    <property type="term" value="C:cytosol"/>
    <property type="evidence" value="ECO:0007669"/>
    <property type="project" value="TreeGrafter"/>
</dbReference>
<evidence type="ECO:0000259" key="3">
    <source>
        <dbReference type="PROSITE" id="PS50943"/>
    </source>
</evidence>
<accession>A0A843YSU3</accession>
<dbReference type="InterPro" id="IPR001387">
    <property type="entry name" value="Cro/C1-type_HTH"/>
</dbReference>
<keyword evidence="1" id="KW-0238">DNA-binding</keyword>
<dbReference type="GO" id="GO:0003677">
    <property type="term" value="F:DNA binding"/>
    <property type="evidence" value="ECO:0007669"/>
    <property type="project" value="UniProtKB-KW"/>
</dbReference>
<keyword evidence="5" id="KW-1185">Reference proteome</keyword>
<evidence type="ECO:0000313" key="5">
    <source>
        <dbReference type="Proteomes" id="UP000451565"/>
    </source>
</evidence>
<gene>
    <name evidence="4" type="ORF">GEV47_06470</name>
</gene>
<dbReference type="PANTHER" id="PTHR46797">
    <property type="entry name" value="HTH-TYPE TRANSCRIPTIONAL REGULATOR"/>
    <property type="match status" value="1"/>
</dbReference>
<dbReference type="Gene3D" id="1.10.260.40">
    <property type="entry name" value="lambda repressor-like DNA-binding domains"/>
    <property type="match status" value="1"/>
</dbReference>
<organism evidence="4 5">
    <name type="scientific">Glaciimonas soli</name>
    <dbReference type="NCBI Taxonomy" id="2590999"/>
    <lineage>
        <taxon>Bacteria</taxon>
        <taxon>Pseudomonadati</taxon>
        <taxon>Pseudomonadota</taxon>
        <taxon>Betaproteobacteria</taxon>
        <taxon>Burkholderiales</taxon>
        <taxon>Oxalobacteraceae</taxon>
        <taxon>Glaciimonas</taxon>
    </lineage>
</organism>
<comment type="caution">
    <text evidence="4">The sequence shown here is derived from an EMBL/GenBank/DDBJ whole genome shotgun (WGS) entry which is preliminary data.</text>
</comment>
<dbReference type="EMBL" id="WINI01000003">
    <property type="protein sequence ID" value="MQR00322.1"/>
    <property type="molecule type" value="Genomic_DNA"/>
</dbReference>